<evidence type="ECO:0000313" key="2">
    <source>
        <dbReference type="EMBL" id="KAB2630611.1"/>
    </source>
</evidence>
<dbReference type="AlphaFoldDB" id="A0A5N5HWL5"/>
<reference evidence="3" key="2">
    <citation type="submission" date="2019-10" db="EMBL/GenBank/DDBJ databases">
        <title>A de novo genome assembly of a pear dwarfing rootstock.</title>
        <authorList>
            <person name="Wang F."/>
            <person name="Wang J."/>
            <person name="Li S."/>
            <person name="Zhang Y."/>
            <person name="Fang M."/>
            <person name="Ma L."/>
            <person name="Zhao Y."/>
            <person name="Jiang S."/>
        </authorList>
    </citation>
    <scope>NUCLEOTIDE SEQUENCE [LARGE SCALE GENOMIC DNA]</scope>
</reference>
<reference evidence="2 3" key="3">
    <citation type="submission" date="2019-11" db="EMBL/GenBank/DDBJ databases">
        <title>A de novo genome assembly of a pear dwarfing rootstock.</title>
        <authorList>
            <person name="Wang F."/>
            <person name="Wang J."/>
            <person name="Li S."/>
            <person name="Zhang Y."/>
            <person name="Fang M."/>
            <person name="Ma L."/>
            <person name="Zhao Y."/>
            <person name="Jiang S."/>
        </authorList>
    </citation>
    <scope>NUCLEOTIDE SEQUENCE [LARGE SCALE GENOMIC DNA]</scope>
    <source>
        <strain evidence="2">S2</strain>
        <tissue evidence="2">Leaf</tissue>
    </source>
</reference>
<name>A0A5N5HWL5_9ROSA</name>
<organism evidence="2 3">
    <name type="scientific">Pyrus ussuriensis x Pyrus communis</name>
    <dbReference type="NCBI Taxonomy" id="2448454"/>
    <lineage>
        <taxon>Eukaryota</taxon>
        <taxon>Viridiplantae</taxon>
        <taxon>Streptophyta</taxon>
        <taxon>Embryophyta</taxon>
        <taxon>Tracheophyta</taxon>
        <taxon>Spermatophyta</taxon>
        <taxon>Magnoliopsida</taxon>
        <taxon>eudicotyledons</taxon>
        <taxon>Gunneridae</taxon>
        <taxon>Pentapetalae</taxon>
        <taxon>rosids</taxon>
        <taxon>fabids</taxon>
        <taxon>Rosales</taxon>
        <taxon>Rosaceae</taxon>
        <taxon>Amygdaloideae</taxon>
        <taxon>Maleae</taxon>
        <taxon>Pyrus</taxon>
    </lineage>
</organism>
<dbReference type="Proteomes" id="UP000327157">
    <property type="component" value="Chromosome 12"/>
</dbReference>
<protein>
    <submittedName>
        <fullName evidence="2">Small acidic protein 1</fullName>
    </submittedName>
</protein>
<evidence type="ECO:0000256" key="1">
    <source>
        <dbReference type="SAM" id="MobiDB-lite"/>
    </source>
</evidence>
<reference evidence="2 3" key="1">
    <citation type="submission" date="2019-09" db="EMBL/GenBank/DDBJ databases">
        <authorList>
            <person name="Ou C."/>
        </authorList>
    </citation>
    <scope>NUCLEOTIDE SEQUENCE [LARGE SCALE GENOMIC DNA]</scope>
    <source>
        <strain evidence="2">S2</strain>
        <tissue evidence="2">Leaf</tissue>
    </source>
</reference>
<dbReference type="EMBL" id="SMOL01000143">
    <property type="protein sequence ID" value="KAB2630611.1"/>
    <property type="molecule type" value="Genomic_DNA"/>
</dbReference>
<evidence type="ECO:0000313" key="3">
    <source>
        <dbReference type="Proteomes" id="UP000327157"/>
    </source>
</evidence>
<sequence length="67" mass="7583">MDKGCLSDETDGDELLQQHGRPGLHHGHRHLINPLKAFRKTLTGESKLANANFFTCFKDDFDDTDIN</sequence>
<accession>A0A5N5HWL5</accession>
<feature type="region of interest" description="Disordered" evidence="1">
    <location>
        <begin position="1"/>
        <end position="28"/>
    </location>
</feature>
<comment type="caution">
    <text evidence="2">The sequence shown here is derived from an EMBL/GenBank/DDBJ whole genome shotgun (WGS) entry which is preliminary data.</text>
</comment>
<proteinExistence type="predicted"/>
<keyword evidence="3" id="KW-1185">Reference proteome</keyword>
<gene>
    <name evidence="2" type="ORF">D8674_008130</name>
</gene>